<name>A0A0S3EXA2_9SPHN</name>
<dbReference type="Proteomes" id="UP000056968">
    <property type="component" value="Chromosome"/>
</dbReference>
<dbReference type="RefSeq" id="WP_021226037.1">
    <property type="nucleotide sequence ID" value="NZ_CP013264.1"/>
</dbReference>
<dbReference type="STRING" id="1332080.ATN00_06950"/>
<dbReference type="AlphaFoldDB" id="A0A0S3EXA2"/>
<dbReference type="OrthoDB" id="9847303at2"/>
<organism evidence="1 2">
    <name type="scientific">Sphingobium baderi</name>
    <dbReference type="NCBI Taxonomy" id="1332080"/>
    <lineage>
        <taxon>Bacteria</taxon>
        <taxon>Pseudomonadati</taxon>
        <taxon>Pseudomonadota</taxon>
        <taxon>Alphaproteobacteria</taxon>
        <taxon>Sphingomonadales</taxon>
        <taxon>Sphingomonadaceae</taxon>
        <taxon>Sphingobium</taxon>
    </lineage>
</organism>
<proteinExistence type="predicted"/>
<protein>
    <submittedName>
        <fullName evidence="1">Uncharacterized protein</fullName>
    </submittedName>
</protein>
<dbReference type="KEGG" id="sbd:ATN00_06950"/>
<sequence length="64" mass="7554">MLTEQPLKVMDQHRLEWIFVSRPHGKLPERLIFAELEDCWQQLSNADEALNSNGQNLQIHFHIS</sequence>
<gene>
    <name evidence="1" type="ORF">ATN00_06950</name>
</gene>
<evidence type="ECO:0000313" key="2">
    <source>
        <dbReference type="Proteomes" id="UP000056968"/>
    </source>
</evidence>
<evidence type="ECO:0000313" key="1">
    <source>
        <dbReference type="EMBL" id="ALR20081.1"/>
    </source>
</evidence>
<accession>A0A0S3EXA2</accession>
<reference evidence="1 2" key="1">
    <citation type="submission" date="2015-11" db="EMBL/GenBank/DDBJ databases">
        <title>A Two-component Flavoprotein Monooxygenase System MeaXY Responsible for para-Hydroxylation of 2-Methyl-6-ethylaniline and 2,6-Diethylaniline in Sphingobium baderi DE-13.</title>
        <authorList>
            <person name="Cheng M."/>
            <person name="Meng Q."/>
            <person name="Yang Y."/>
            <person name="Chu C."/>
            <person name="Yan X."/>
            <person name="He J."/>
            <person name="Li S."/>
        </authorList>
    </citation>
    <scope>NUCLEOTIDE SEQUENCE [LARGE SCALE GENOMIC DNA]</scope>
    <source>
        <strain evidence="1 2">DE-13</strain>
    </source>
</reference>
<keyword evidence="2" id="KW-1185">Reference proteome</keyword>
<dbReference type="EMBL" id="CP013264">
    <property type="protein sequence ID" value="ALR20081.1"/>
    <property type="molecule type" value="Genomic_DNA"/>
</dbReference>